<dbReference type="InterPro" id="IPR036388">
    <property type="entry name" value="WH-like_DNA-bd_sf"/>
</dbReference>
<dbReference type="InterPro" id="IPR036390">
    <property type="entry name" value="WH_DNA-bd_sf"/>
</dbReference>
<evidence type="ECO:0000256" key="1">
    <source>
        <dbReference type="ARBA" id="ARBA00009437"/>
    </source>
</evidence>
<dbReference type="GO" id="GO:0005829">
    <property type="term" value="C:cytosol"/>
    <property type="evidence" value="ECO:0007669"/>
    <property type="project" value="TreeGrafter"/>
</dbReference>
<dbReference type="STRING" id="883158.HMPREF9140_01197"/>
<dbReference type="SUPFAM" id="SSF53850">
    <property type="entry name" value="Periplasmic binding protein-like II"/>
    <property type="match status" value="1"/>
</dbReference>
<evidence type="ECO:0000313" key="7">
    <source>
        <dbReference type="Proteomes" id="UP000016023"/>
    </source>
</evidence>
<dbReference type="Proteomes" id="UP000016023">
    <property type="component" value="Unassembled WGS sequence"/>
</dbReference>
<dbReference type="InterPro" id="IPR005119">
    <property type="entry name" value="LysR_subst-bd"/>
</dbReference>
<feature type="domain" description="HTH lysR-type" evidence="5">
    <location>
        <begin position="1"/>
        <end position="58"/>
    </location>
</feature>
<evidence type="ECO:0000313" key="6">
    <source>
        <dbReference type="EMBL" id="EHO70163.1"/>
    </source>
</evidence>
<dbReference type="FunFam" id="1.10.10.10:FF:000001">
    <property type="entry name" value="LysR family transcriptional regulator"/>
    <property type="match status" value="1"/>
</dbReference>
<dbReference type="InterPro" id="IPR000847">
    <property type="entry name" value="LysR_HTH_N"/>
</dbReference>
<dbReference type="PANTHER" id="PTHR30419:SF29">
    <property type="entry name" value="LYSR-FAMILY TRANSCRIPTIONAL REGULATOR"/>
    <property type="match status" value="1"/>
</dbReference>
<comment type="similarity">
    <text evidence="1">Belongs to the LysR transcriptional regulatory family.</text>
</comment>
<dbReference type="EMBL" id="AGWK01000035">
    <property type="protein sequence ID" value="EHO70163.1"/>
    <property type="molecule type" value="Genomic_DNA"/>
</dbReference>
<protein>
    <recommendedName>
        <fullName evidence="5">HTH lysR-type domain-containing protein</fullName>
    </recommendedName>
</protein>
<dbReference type="HOGENOM" id="CLU_039613_6_2_10"/>
<dbReference type="Gene3D" id="1.10.10.10">
    <property type="entry name" value="Winged helix-like DNA-binding domain superfamily/Winged helix DNA-binding domain"/>
    <property type="match status" value="1"/>
</dbReference>
<comment type="caution">
    <text evidence="6">The sequence shown here is derived from an EMBL/GenBank/DDBJ whole genome shotgun (WGS) entry which is preliminary data.</text>
</comment>
<keyword evidence="7" id="KW-1185">Reference proteome</keyword>
<dbReference type="Pfam" id="PF00126">
    <property type="entry name" value="HTH_1"/>
    <property type="match status" value="1"/>
</dbReference>
<keyword evidence="2" id="KW-0805">Transcription regulation</keyword>
<dbReference type="PANTHER" id="PTHR30419">
    <property type="entry name" value="HTH-TYPE TRANSCRIPTIONAL REGULATOR YBHD"/>
    <property type="match status" value="1"/>
</dbReference>
<dbReference type="RefSeq" id="WP_006952507.1">
    <property type="nucleotide sequence ID" value="NZ_JH594522.1"/>
</dbReference>
<dbReference type="SUPFAM" id="SSF46785">
    <property type="entry name" value="Winged helix' DNA-binding domain"/>
    <property type="match status" value="1"/>
</dbReference>
<gene>
    <name evidence="6" type="ORF">HMPREF9140_01197</name>
</gene>
<evidence type="ECO:0000256" key="2">
    <source>
        <dbReference type="ARBA" id="ARBA00023015"/>
    </source>
</evidence>
<name>H1Q2Q9_9BACT</name>
<dbReference type="GO" id="GO:0003677">
    <property type="term" value="F:DNA binding"/>
    <property type="evidence" value="ECO:0007669"/>
    <property type="project" value="UniProtKB-KW"/>
</dbReference>
<dbReference type="Pfam" id="PF03466">
    <property type="entry name" value="LysR_substrate"/>
    <property type="match status" value="1"/>
</dbReference>
<dbReference type="InterPro" id="IPR050950">
    <property type="entry name" value="HTH-type_LysR_regulators"/>
</dbReference>
<dbReference type="PROSITE" id="PS50931">
    <property type="entry name" value="HTH_LYSR"/>
    <property type="match status" value="1"/>
</dbReference>
<sequence>MTLQQLEYVMAVYRCQHFAKAADSCHVTQPTLSAMIQKLESELNVKIFDRSRQPILPTPLGKIIIDQAEKVLADAKELSEMVEEYKHSLEGSFRMGVLPTIAPYLIPRFFPQLMDEFPKLDIRISELKTDEMKLAIARGDIDAGILAQIDGLEEFESRHLFYEKFFVYVAENDALFNNKAIRTVDLNGEFLWLLDEGHCFRDQLVKFCQLKSAKRSKEAYNLGSIETFMRIVEGGKGVTFIPELSMLQLTDEQRRLVKPFAFPIPSRQVVLLTAKNFVRNTLLNLITERIQASVPKEMISLGKKQQAVF</sequence>
<accession>H1Q2Q9</accession>
<keyword evidence="4" id="KW-0804">Transcription</keyword>
<dbReference type="GO" id="GO:0003700">
    <property type="term" value="F:DNA-binding transcription factor activity"/>
    <property type="evidence" value="ECO:0007669"/>
    <property type="project" value="InterPro"/>
</dbReference>
<proteinExistence type="inferred from homology"/>
<dbReference type="PRINTS" id="PR00039">
    <property type="entry name" value="HTHLYSR"/>
</dbReference>
<organism evidence="6 7">
    <name type="scientific">Prevotella micans F0438</name>
    <dbReference type="NCBI Taxonomy" id="883158"/>
    <lineage>
        <taxon>Bacteria</taxon>
        <taxon>Pseudomonadati</taxon>
        <taxon>Bacteroidota</taxon>
        <taxon>Bacteroidia</taxon>
        <taxon>Bacteroidales</taxon>
        <taxon>Prevotellaceae</taxon>
        <taxon>Prevotella</taxon>
    </lineage>
</organism>
<reference evidence="6 7" key="1">
    <citation type="submission" date="2011-12" db="EMBL/GenBank/DDBJ databases">
        <title>The Genome Sequence of Prevotella micans F0438.</title>
        <authorList>
            <consortium name="The Broad Institute Genome Sequencing Platform"/>
            <person name="Earl A."/>
            <person name="Ward D."/>
            <person name="Feldgarden M."/>
            <person name="Gevers D."/>
            <person name="Izard J."/>
            <person name="Baranova O.V."/>
            <person name="Blanton J.M."/>
            <person name="Wade W.G."/>
            <person name="Dewhirst F.E."/>
            <person name="Young S.K."/>
            <person name="Zeng Q."/>
            <person name="Gargeya S."/>
            <person name="Fitzgerald M."/>
            <person name="Haas B."/>
            <person name="Abouelleil A."/>
            <person name="Alvarado L."/>
            <person name="Arachchi H.M."/>
            <person name="Berlin A."/>
            <person name="Chapman S.B."/>
            <person name="Gearin G."/>
            <person name="Goldberg J."/>
            <person name="Griggs A."/>
            <person name="Gujja S."/>
            <person name="Hansen M."/>
            <person name="Heiman D."/>
            <person name="Howarth C."/>
            <person name="Larimer J."/>
            <person name="Lui A."/>
            <person name="MacDonald P.J.P."/>
            <person name="McCowen C."/>
            <person name="Montmayeur A."/>
            <person name="Murphy C."/>
            <person name="Neiman D."/>
            <person name="Pearson M."/>
            <person name="Priest M."/>
            <person name="Roberts A."/>
            <person name="Saif S."/>
            <person name="Shea T."/>
            <person name="Sisk P."/>
            <person name="Stolte C."/>
            <person name="Sykes S."/>
            <person name="Wortman J."/>
            <person name="Nusbaum C."/>
            <person name="Birren B."/>
        </authorList>
    </citation>
    <scope>NUCLEOTIDE SEQUENCE [LARGE SCALE GENOMIC DNA]</scope>
    <source>
        <strain evidence="6 7">F0438</strain>
    </source>
</reference>
<evidence type="ECO:0000256" key="3">
    <source>
        <dbReference type="ARBA" id="ARBA00023125"/>
    </source>
</evidence>
<evidence type="ECO:0000259" key="5">
    <source>
        <dbReference type="PROSITE" id="PS50931"/>
    </source>
</evidence>
<keyword evidence="3" id="KW-0238">DNA-binding</keyword>
<dbReference type="CDD" id="cd08411">
    <property type="entry name" value="PBP2_OxyR"/>
    <property type="match status" value="1"/>
</dbReference>
<dbReference type="PATRIC" id="fig|883158.3.peg.1206"/>
<evidence type="ECO:0000256" key="4">
    <source>
        <dbReference type="ARBA" id="ARBA00023163"/>
    </source>
</evidence>
<dbReference type="eggNOG" id="COG0583">
    <property type="taxonomic scope" value="Bacteria"/>
</dbReference>
<dbReference type="AlphaFoldDB" id="H1Q2Q9"/>
<dbReference type="Gene3D" id="3.40.190.10">
    <property type="entry name" value="Periplasmic binding protein-like II"/>
    <property type="match status" value="2"/>
</dbReference>